<dbReference type="RefSeq" id="WP_183717401.1">
    <property type="nucleotide sequence ID" value="NZ_JACHGO010000001.1"/>
</dbReference>
<dbReference type="Proteomes" id="UP000539075">
    <property type="component" value="Unassembled WGS sequence"/>
</dbReference>
<protein>
    <submittedName>
        <fullName evidence="2">Uncharacterized protein</fullName>
    </submittedName>
</protein>
<name>A0A7W8C0Y5_9BACT</name>
<dbReference type="InterPro" id="IPR035225">
    <property type="entry name" value="DUF5338"/>
</dbReference>
<sequence length="123" mass="13730">MKSSAIVSRAMPTNEPLRRSMAYVQFLAQLKEIKSLLAQGYSKKLIHERLAEQQRISMAYVTFCQILQKEIQNGASAASKEQNLARATQPQIANHLSSSSPRVVNSAKEPFPDPRKMSLEDGI</sequence>
<proteinExistence type="predicted"/>
<feature type="region of interest" description="Disordered" evidence="1">
    <location>
        <begin position="77"/>
        <end position="123"/>
    </location>
</feature>
<feature type="compositionally biased region" description="Polar residues" evidence="1">
    <location>
        <begin position="77"/>
        <end position="103"/>
    </location>
</feature>
<dbReference type="Pfam" id="PF17273">
    <property type="entry name" value="DUF5338"/>
    <property type="match status" value="1"/>
</dbReference>
<evidence type="ECO:0000313" key="2">
    <source>
        <dbReference type="EMBL" id="MBB5142154.1"/>
    </source>
</evidence>
<feature type="compositionally biased region" description="Basic and acidic residues" evidence="1">
    <location>
        <begin position="110"/>
        <end position="123"/>
    </location>
</feature>
<reference evidence="2 3" key="1">
    <citation type="submission" date="2020-08" db="EMBL/GenBank/DDBJ databases">
        <title>Genomic Encyclopedia of Type Strains, Phase IV (KMG-IV): sequencing the most valuable type-strain genomes for metagenomic binning, comparative biology and taxonomic classification.</title>
        <authorList>
            <person name="Goeker M."/>
        </authorList>
    </citation>
    <scope>NUCLEOTIDE SEQUENCE [LARGE SCALE GENOMIC DNA]</scope>
    <source>
        <strain evidence="2 3">DSM 11275</strain>
    </source>
</reference>
<dbReference type="AlphaFoldDB" id="A0A7W8C0Y5"/>
<comment type="caution">
    <text evidence="2">The sequence shown here is derived from an EMBL/GenBank/DDBJ whole genome shotgun (WGS) entry which is preliminary data.</text>
</comment>
<gene>
    <name evidence="2" type="ORF">HNQ38_000217</name>
</gene>
<keyword evidence="3" id="KW-1185">Reference proteome</keyword>
<evidence type="ECO:0000256" key="1">
    <source>
        <dbReference type="SAM" id="MobiDB-lite"/>
    </source>
</evidence>
<organism evidence="2 3">
    <name type="scientific">Desulfovibrio intestinalis</name>
    <dbReference type="NCBI Taxonomy" id="58621"/>
    <lineage>
        <taxon>Bacteria</taxon>
        <taxon>Pseudomonadati</taxon>
        <taxon>Thermodesulfobacteriota</taxon>
        <taxon>Desulfovibrionia</taxon>
        <taxon>Desulfovibrionales</taxon>
        <taxon>Desulfovibrionaceae</taxon>
        <taxon>Desulfovibrio</taxon>
    </lineage>
</organism>
<dbReference type="EMBL" id="JACHGO010000001">
    <property type="protein sequence ID" value="MBB5142154.1"/>
    <property type="molecule type" value="Genomic_DNA"/>
</dbReference>
<accession>A0A7W8C0Y5</accession>
<evidence type="ECO:0000313" key="3">
    <source>
        <dbReference type="Proteomes" id="UP000539075"/>
    </source>
</evidence>